<dbReference type="AlphaFoldDB" id="A0A1G7NUI7"/>
<dbReference type="GO" id="GO:0022900">
    <property type="term" value="P:electron transport chain"/>
    <property type="evidence" value="ECO:0007669"/>
    <property type="project" value="InterPro"/>
</dbReference>
<dbReference type="PANTHER" id="PTHR12219:SF8">
    <property type="entry name" value="NADH DEHYDROGENASE [UBIQUINONE] IRON-SULFUR PROTEIN 4, MITOCHONDRIAL"/>
    <property type="match status" value="1"/>
</dbReference>
<dbReference type="Pfam" id="PF04800">
    <property type="entry name" value="NDUS4"/>
    <property type="match status" value="1"/>
</dbReference>
<dbReference type="InterPro" id="IPR038532">
    <property type="entry name" value="NDUFS4-like_sf"/>
</dbReference>
<evidence type="ECO:0000313" key="8">
    <source>
        <dbReference type="Proteomes" id="UP000199415"/>
    </source>
</evidence>
<comment type="subcellular location">
    <subcellularLocation>
        <location evidence="1">Membrane</location>
    </subcellularLocation>
</comment>
<keyword evidence="5" id="KW-0249">Electron transport</keyword>
<dbReference type="PANTHER" id="PTHR12219">
    <property type="entry name" value="NADH-UBIQUINONE OXIDOREDUCTASE"/>
    <property type="match status" value="1"/>
</dbReference>
<keyword evidence="2" id="KW-0813">Transport</keyword>
<evidence type="ECO:0000256" key="1">
    <source>
        <dbReference type="ARBA" id="ARBA00004370"/>
    </source>
</evidence>
<keyword evidence="8" id="KW-1185">Reference proteome</keyword>
<dbReference type="STRING" id="1082479.SAMN05216241_102284"/>
<proteinExistence type="predicted"/>
<protein>
    <submittedName>
        <fullName evidence="7">ETC complex I subunit conserved region</fullName>
    </submittedName>
</protein>
<dbReference type="EMBL" id="FNCE01000002">
    <property type="protein sequence ID" value="SDF76860.1"/>
    <property type="molecule type" value="Genomic_DNA"/>
</dbReference>
<keyword evidence="3" id="KW-0679">Respiratory chain</keyword>
<gene>
    <name evidence="7" type="ORF">SAMN05216241_102284</name>
</gene>
<name>A0A1G7NUI7_9PROT</name>
<evidence type="ECO:0000313" key="7">
    <source>
        <dbReference type="EMBL" id="SDF76860.1"/>
    </source>
</evidence>
<evidence type="ECO:0000256" key="5">
    <source>
        <dbReference type="ARBA" id="ARBA00022982"/>
    </source>
</evidence>
<dbReference type="Proteomes" id="UP000199415">
    <property type="component" value="Unassembled WGS sequence"/>
</dbReference>
<keyword evidence="4" id="KW-0809">Transit peptide</keyword>
<dbReference type="GO" id="GO:0016020">
    <property type="term" value="C:membrane"/>
    <property type="evidence" value="ECO:0007669"/>
    <property type="project" value="UniProtKB-SubCell"/>
</dbReference>
<organism evidence="7 8">
    <name type="scientific">Limimonas halophila</name>
    <dbReference type="NCBI Taxonomy" id="1082479"/>
    <lineage>
        <taxon>Bacteria</taxon>
        <taxon>Pseudomonadati</taxon>
        <taxon>Pseudomonadota</taxon>
        <taxon>Alphaproteobacteria</taxon>
        <taxon>Rhodospirillales</taxon>
        <taxon>Rhodovibrionaceae</taxon>
        <taxon>Limimonas</taxon>
    </lineage>
</organism>
<evidence type="ECO:0000256" key="6">
    <source>
        <dbReference type="ARBA" id="ARBA00023136"/>
    </source>
</evidence>
<dbReference type="RefSeq" id="WP_090018910.1">
    <property type="nucleotide sequence ID" value="NZ_FNCE01000002.1"/>
</dbReference>
<reference evidence="7 8" key="1">
    <citation type="submission" date="2016-10" db="EMBL/GenBank/DDBJ databases">
        <authorList>
            <person name="de Groot N.N."/>
        </authorList>
    </citation>
    <scope>NUCLEOTIDE SEQUENCE [LARGE SCALE GENOMIC DNA]</scope>
    <source>
        <strain evidence="7 8">DSM 25584</strain>
    </source>
</reference>
<dbReference type="OrthoDB" id="9799572at2"/>
<dbReference type="InterPro" id="IPR006885">
    <property type="entry name" value="NADH_UbQ_FeS_4_mit-like"/>
</dbReference>
<keyword evidence="6" id="KW-0472">Membrane</keyword>
<sequence length="101" mass="12111">MQARIYQLPKSATQSGKARTDHWVLEFEPEHKREVEPLMGWTTSSDTQTQVRLFFPSKEDAIRHCEREGYMYSVEPERRRTVKPKWYGDNFTYGRLGMWTH</sequence>
<evidence type="ECO:0000256" key="3">
    <source>
        <dbReference type="ARBA" id="ARBA00022660"/>
    </source>
</evidence>
<evidence type="ECO:0000256" key="2">
    <source>
        <dbReference type="ARBA" id="ARBA00022448"/>
    </source>
</evidence>
<dbReference type="Gene3D" id="3.30.160.190">
    <property type="entry name" value="atu1810 like domain"/>
    <property type="match status" value="1"/>
</dbReference>
<accession>A0A1G7NUI7</accession>
<evidence type="ECO:0000256" key="4">
    <source>
        <dbReference type="ARBA" id="ARBA00022946"/>
    </source>
</evidence>